<evidence type="ECO:0000313" key="2">
    <source>
        <dbReference type="EMBL" id="QEH61609.1"/>
    </source>
</evidence>
<evidence type="ECO:0000313" key="3">
    <source>
        <dbReference type="Proteomes" id="UP000323144"/>
    </source>
</evidence>
<keyword evidence="1" id="KW-0812">Transmembrane</keyword>
<feature type="transmembrane region" description="Helical" evidence="1">
    <location>
        <begin position="118"/>
        <end position="141"/>
    </location>
</feature>
<dbReference type="Gene3D" id="1.10.1760.20">
    <property type="match status" value="1"/>
</dbReference>
<gene>
    <name evidence="2" type="ORF">SCHIN_v1c04120</name>
</gene>
<feature type="transmembrane region" description="Helical" evidence="1">
    <location>
        <begin position="45"/>
        <end position="70"/>
    </location>
</feature>
<dbReference type="AlphaFoldDB" id="A0A5B9Y4K0"/>
<name>A0A5B9Y4K0_9MOLU</name>
<dbReference type="EMBL" id="CP043026">
    <property type="protein sequence ID" value="QEH61609.1"/>
    <property type="molecule type" value="Genomic_DNA"/>
</dbReference>
<feature type="transmembrane region" description="Helical" evidence="1">
    <location>
        <begin position="194"/>
        <end position="216"/>
    </location>
</feature>
<evidence type="ECO:0008006" key="4">
    <source>
        <dbReference type="Google" id="ProtNLM"/>
    </source>
</evidence>
<dbReference type="KEGG" id="schi:SCHIN_v1c04120"/>
<proteinExistence type="predicted"/>
<protein>
    <recommendedName>
        <fullName evidence="4">ECF transporter S component</fullName>
    </recommendedName>
</protein>
<evidence type="ECO:0000256" key="1">
    <source>
        <dbReference type="SAM" id="Phobius"/>
    </source>
</evidence>
<dbReference type="Proteomes" id="UP000323144">
    <property type="component" value="Chromosome"/>
</dbReference>
<accession>A0A5B9Y4K0</accession>
<keyword evidence="3" id="KW-1185">Reference proteome</keyword>
<sequence length="228" mass="26410">MKTLDNDLVEGKEVLVNSDFALTENAKILRNEALKQYFSFSTKRITMMAMILVLNIFLSWISVLIFQPFLIGGFLRLEISFLSYLICWRMINGFYAIILVFPATWMRFIGIDPTAEPIGIMAMNLSDLFCMSITVLFGWIFRTKVNMEFKGSMYIKMIIVALIAIFLTSCWNTLLNYVFILELYGAGALKNTWFMATLFGFNVLKFTMNFGFYLIIHNTIELIAKHHR</sequence>
<feature type="transmembrane region" description="Helical" evidence="1">
    <location>
        <begin position="153"/>
        <end position="174"/>
    </location>
</feature>
<dbReference type="RefSeq" id="WP_166508001.1">
    <property type="nucleotide sequence ID" value="NZ_CP043026.1"/>
</dbReference>
<keyword evidence="1" id="KW-1133">Transmembrane helix</keyword>
<keyword evidence="1" id="KW-0472">Membrane</keyword>
<feature type="transmembrane region" description="Helical" evidence="1">
    <location>
        <begin position="82"/>
        <end position="106"/>
    </location>
</feature>
<organism evidence="2 3">
    <name type="scientific">Spiroplasma chinense</name>
    <dbReference type="NCBI Taxonomy" id="216932"/>
    <lineage>
        <taxon>Bacteria</taxon>
        <taxon>Bacillati</taxon>
        <taxon>Mycoplasmatota</taxon>
        <taxon>Mollicutes</taxon>
        <taxon>Entomoplasmatales</taxon>
        <taxon>Spiroplasmataceae</taxon>
        <taxon>Spiroplasma</taxon>
    </lineage>
</organism>
<reference evidence="2 3" key="1">
    <citation type="submission" date="2019-08" db="EMBL/GenBank/DDBJ databases">
        <title>Complete genome sequence of Spiroplasma chinense CCH (DSM 19755).</title>
        <authorList>
            <person name="Shen H.-Y."/>
            <person name="Lin Y.-C."/>
            <person name="Chou L."/>
            <person name="Kuo C.-H."/>
        </authorList>
    </citation>
    <scope>NUCLEOTIDE SEQUENCE [LARGE SCALE GENOMIC DNA]</scope>
    <source>
        <strain evidence="2 3">CCH</strain>
    </source>
</reference>